<dbReference type="EMBL" id="BTSX01000001">
    <property type="protein sequence ID" value="GMS79361.1"/>
    <property type="molecule type" value="Genomic_DNA"/>
</dbReference>
<evidence type="ECO:0008006" key="3">
    <source>
        <dbReference type="Google" id="ProtNLM"/>
    </source>
</evidence>
<feature type="non-terminal residue" evidence="1">
    <location>
        <position position="1"/>
    </location>
</feature>
<name>A0AAV5S8J3_9BILA</name>
<dbReference type="AlphaFoldDB" id="A0AAV5S8J3"/>
<accession>A0AAV5S8J3</accession>
<reference evidence="1" key="1">
    <citation type="submission" date="2023-10" db="EMBL/GenBank/DDBJ databases">
        <title>Genome assembly of Pristionchus species.</title>
        <authorList>
            <person name="Yoshida K."/>
            <person name="Sommer R.J."/>
        </authorList>
    </citation>
    <scope>NUCLEOTIDE SEQUENCE</scope>
    <source>
        <strain evidence="1">RS0144</strain>
    </source>
</reference>
<dbReference type="Proteomes" id="UP001432027">
    <property type="component" value="Unassembled WGS sequence"/>
</dbReference>
<gene>
    <name evidence="1" type="ORF">PENTCL1PPCAC_1536</name>
</gene>
<keyword evidence="2" id="KW-1185">Reference proteome</keyword>
<evidence type="ECO:0000313" key="1">
    <source>
        <dbReference type="EMBL" id="GMS79361.1"/>
    </source>
</evidence>
<organism evidence="1 2">
    <name type="scientific">Pristionchus entomophagus</name>
    <dbReference type="NCBI Taxonomy" id="358040"/>
    <lineage>
        <taxon>Eukaryota</taxon>
        <taxon>Metazoa</taxon>
        <taxon>Ecdysozoa</taxon>
        <taxon>Nematoda</taxon>
        <taxon>Chromadorea</taxon>
        <taxon>Rhabditida</taxon>
        <taxon>Rhabditina</taxon>
        <taxon>Diplogasteromorpha</taxon>
        <taxon>Diplogasteroidea</taxon>
        <taxon>Neodiplogasteridae</taxon>
        <taxon>Pristionchus</taxon>
    </lineage>
</organism>
<protein>
    <recommendedName>
        <fullName evidence="3">Ribosomal protein</fullName>
    </recommendedName>
</protein>
<comment type="caution">
    <text evidence="1">The sequence shown here is derived from an EMBL/GenBank/DDBJ whole genome shotgun (WGS) entry which is preliminary data.</text>
</comment>
<proteinExistence type="predicted"/>
<sequence>FLFYNFLTICVSAYPLYSHFPFQMSSSSVSSSSPILNSDVPPSATDLLSIAVKKRRALSVRKTRNLHQELFHTRMIKSLCTVLEERLAAKRLTLAAKRGKKRPAKSQNETLVLCYQEPSRKRGRFSEEDPFGLDHIFMDVFGRVPKGESIIQIVPKMKSRSRVGVMVA</sequence>
<evidence type="ECO:0000313" key="2">
    <source>
        <dbReference type="Proteomes" id="UP001432027"/>
    </source>
</evidence>